<dbReference type="InterPro" id="IPR005119">
    <property type="entry name" value="LysR_subst-bd"/>
</dbReference>
<evidence type="ECO:0000313" key="7">
    <source>
        <dbReference type="Proteomes" id="UP000717752"/>
    </source>
</evidence>
<dbReference type="PROSITE" id="PS50931">
    <property type="entry name" value="HTH_LYSR"/>
    <property type="match status" value="1"/>
</dbReference>
<protein>
    <submittedName>
        <fullName evidence="6">LysR family transcriptional regulator</fullName>
    </submittedName>
</protein>
<proteinExistence type="inferred from homology"/>
<evidence type="ECO:0000256" key="1">
    <source>
        <dbReference type="ARBA" id="ARBA00009437"/>
    </source>
</evidence>
<dbReference type="Gene3D" id="1.10.10.10">
    <property type="entry name" value="Winged helix-like DNA-binding domain superfamily/Winged helix DNA-binding domain"/>
    <property type="match status" value="1"/>
</dbReference>
<dbReference type="CDD" id="cd08474">
    <property type="entry name" value="PBP2_CrgA_like_5"/>
    <property type="match status" value="1"/>
</dbReference>
<sequence>MKRHDFDDLAAFVIVAEERSFTKAAARLGMSSSGLSHMMRQLEERLGMRLLARTTRSVATTEAGERLLLTLQPAFAEISRGLQELGKLREKPAGTVRITAGKHAAAALVMPILPQFHRTYPDIRVELIVGDRFEDIVASRFDAGIRFGERVDRDMIGLRIGPDIRAAVVGSPDYFARYPAPKTPRDLADHDCITYYMASLAGPYAWEFEEDGRDIEVKVSGSFMVNDSDMMIEAALSGSGLVYVFEDFAEQHIASGRLVRVLEDYCKPFSGYSLYYPSRRQMPPALSVFIEALRAIPKRPAAQAA</sequence>
<dbReference type="InterPro" id="IPR036388">
    <property type="entry name" value="WH-like_DNA-bd_sf"/>
</dbReference>
<comment type="similarity">
    <text evidence="1">Belongs to the LysR transcriptional regulatory family.</text>
</comment>
<keyword evidence="7" id="KW-1185">Reference proteome</keyword>
<dbReference type="Pfam" id="PF03466">
    <property type="entry name" value="LysR_substrate"/>
    <property type="match status" value="1"/>
</dbReference>
<dbReference type="InterPro" id="IPR000847">
    <property type="entry name" value="LysR_HTH_N"/>
</dbReference>
<evidence type="ECO:0000256" key="2">
    <source>
        <dbReference type="ARBA" id="ARBA00023015"/>
    </source>
</evidence>
<dbReference type="EMBL" id="JAEUAK010000008">
    <property type="protein sequence ID" value="MBW9054798.1"/>
    <property type="molecule type" value="Genomic_DNA"/>
</dbReference>
<dbReference type="SUPFAM" id="SSF53850">
    <property type="entry name" value="Periplasmic binding protein-like II"/>
    <property type="match status" value="1"/>
</dbReference>
<reference evidence="6 7" key="1">
    <citation type="journal article" date="2021" name="MBio">
        <title>Poor Competitiveness of Bradyrhizobium in Pigeon Pea Root Colonization in Indian Soils.</title>
        <authorList>
            <person name="Chalasani D."/>
            <person name="Basu A."/>
            <person name="Pullabhotla S.V.S.R.N."/>
            <person name="Jorrin B."/>
            <person name="Neal A.L."/>
            <person name="Poole P.S."/>
            <person name="Podile A.R."/>
            <person name="Tkacz A."/>
        </authorList>
    </citation>
    <scope>NUCLEOTIDE SEQUENCE [LARGE SCALE GENOMIC DNA]</scope>
    <source>
        <strain evidence="6 7">HU56</strain>
    </source>
</reference>
<dbReference type="PRINTS" id="PR00039">
    <property type="entry name" value="HTHLYSR"/>
</dbReference>
<dbReference type="InterPro" id="IPR058163">
    <property type="entry name" value="LysR-type_TF_proteobact-type"/>
</dbReference>
<evidence type="ECO:0000313" key="6">
    <source>
        <dbReference type="EMBL" id="MBW9054798.1"/>
    </source>
</evidence>
<dbReference type="SUPFAM" id="SSF46785">
    <property type="entry name" value="Winged helix' DNA-binding domain"/>
    <property type="match status" value="1"/>
</dbReference>
<keyword evidence="4" id="KW-0804">Transcription</keyword>
<keyword evidence="3" id="KW-0238">DNA-binding</keyword>
<evidence type="ECO:0000256" key="4">
    <source>
        <dbReference type="ARBA" id="ARBA00023163"/>
    </source>
</evidence>
<evidence type="ECO:0000259" key="5">
    <source>
        <dbReference type="PROSITE" id="PS50931"/>
    </source>
</evidence>
<comment type="caution">
    <text evidence="6">The sequence shown here is derived from an EMBL/GenBank/DDBJ whole genome shotgun (WGS) entry which is preliminary data.</text>
</comment>
<evidence type="ECO:0000256" key="3">
    <source>
        <dbReference type="ARBA" id="ARBA00023125"/>
    </source>
</evidence>
<gene>
    <name evidence="6" type="ORF">JNB85_20555</name>
</gene>
<dbReference type="Proteomes" id="UP000717752">
    <property type="component" value="Unassembled WGS sequence"/>
</dbReference>
<feature type="domain" description="HTH lysR-type" evidence="5">
    <location>
        <begin position="4"/>
        <end position="61"/>
    </location>
</feature>
<organism evidence="6 7">
    <name type="scientific">Rhizobium mesosinicum</name>
    <dbReference type="NCBI Taxonomy" id="335017"/>
    <lineage>
        <taxon>Bacteria</taxon>
        <taxon>Pseudomonadati</taxon>
        <taxon>Pseudomonadota</taxon>
        <taxon>Alphaproteobacteria</taxon>
        <taxon>Hyphomicrobiales</taxon>
        <taxon>Rhizobiaceae</taxon>
        <taxon>Rhizobium/Agrobacterium group</taxon>
        <taxon>Rhizobium</taxon>
    </lineage>
</organism>
<dbReference type="PANTHER" id="PTHR30537">
    <property type="entry name" value="HTH-TYPE TRANSCRIPTIONAL REGULATOR"/>
    <property type="match status" value="1"/>
</dbReference>
<keyword evidence="2" id="KW-0805">Transcription regulation</keyword>
<dbReference type="InterPro" id="IPR036390">
    <property type="entry name" value="WH_DNA-bd_sf"/>
</dbReference>
<dbReference type="Gene3D" id="3.40.190.290">
    <property type="match status" value="1"/>
</dbReference>
<dbReference type="RefSeq" id="WP_220336146.1">
    <property type="nucleotide sequence ID" value="NZ_JAEUAK010000008.1"/>
</dbReference>
<accession>A0ABS7GXT3</accession>
<dbReference type="PANTHER" id="PTHR30537:SF1">
    <property type="entry name" value="HTH-TYPE TRANSCRIPTIONAL REGULATOR PGRR"/>
    <property type="match status" value="1"/>
</dbReference>
<dbReference type="Pfam" id="PF00126">
    <property type="entry name" value="HTH_1"/>
    <property type="match status" value="1"/>
</dbReference>
<name>A0ABS7GXT3_9HYPH</name>